<comment type="similarity">
    <text evidence="2">Belongs to the COG1 family.</text>
</comment>
<dbReference type="GO" id="GO:0017119">
    <property type="term" value="C:Golgi transport complex"/>
    <property type="evidence" value="ECO:0007669"/>
    <property type="project" value="InterPro"/>
</dbReference>
<evidence type="ECO:0000256" key="1">
    <source>
        <dbReference type="ARBA" id="ARBA00004395"/>
    </source>
</evidence>
<keyword evidence="4" id="KW-0813">Transport</keyword>
<gene>
    <name evidence="9" type="ORF">B2J93_6466</name>
</gene>
<dbReference type="Proteomes" id="UP000242519">
    <property type="component" value="Unassembled WGS sequence"/>
</dbReference>
<keyword evidence="10" id="KW-1185">Reference proteome</keyword>
<proteinExistence type="inferred from homology"/>
<feature type="region of interest" description="Disordered" evidence="8">
    <location>
        <begin position="697"/>
        <end position="732"/>
    </location>
</feature>
<dbReference type="InParanoid" id="A0A218Z529"/>
<dbReference type="GO" id="GO:0015031">
    <property type="term" value="P:protein transport"/>
    <property type="evidence" value="ECO:0007669"/>
    <property type="project" value="UniProtKB-KW"/>
</dbReference>
<reference evidence="9 10" key="1">
    <citation type="submission" date="2017-04" db="EMBL/GenBank/DDBJ databases">
        <title>Draft genome sequence of Marssonina coronaria NL1: causal agent of apple blotch.</title>
        <authorList>
            <person name="Cheng Q."/>
        </authorList>
    </citation>
    <scope>NUCLEOTIDE SEQUENCE [LARGE SCALE GENOMIC DNA]</scope>
    <source>
        <strain evidence="9 10">NL1</strain>
    </source>
</reference>
<dbReference type="PANTHER" id="PTHR31658:SF0">
    <property type="entry name" value="CONSERVED OLIGOMERIC GOLGI COMPLEX SUBUNIT 1"/>
    <property type="match status" value="1"/>
</dbReference>
<evidence type="ECO:0000256" key="5">
    <source>
        <dbReference type="ARBA" id="ARBA00022927"/>
    </source>
</evidence>
<name>A0A218Z529_9HELO</name>
<evidence type="ECO:0000313" key="9">
    <source>
        <dbReference type="EMBL" id="OWP02633.1"/>
    </source>
</evidence>
<comment type="caution">
    <text evidence="9">The sequence shown here is derived from an EMBL/GenBank/DDBJ whole genome shotgun (WGS) entry which is preliminary data.</text>
</comment>
<dbReference type="Pfam" id="PF08700">
    <property type="entry name" value="VPS51_Exo84_N"/>
    <property type="match status" value="1"/>
</dbReference>
<evidence type="ECO:0000256" key="3">
    <source>
        <dbReference type="ARBA" id="ARBA00020978"/>
    </source>
</evidence>
<feature type="compositionally biased region" description="Basic and acidic residues" evidence="8">
    <location>
        <begin position="710"/>
        <end position="732"/>
    </location>
</feature>
<evidence type="ECO:0000256" key="2">
    <source>
        <dbReference type="ARBA" id="ARBA00006653"/>
    </source>
</evidence>
<evidence type="ECO:0000256" key="7">
    <source>
        <dbReference type="ARBA" id="ARBA00023136"/>
    </source>
</evidence>
<protein>
    <recommendedName>
        <fullName evidence="3">Conserved oligomeric Golgi complex subunit 1</fullName>
    </recommendedName>
</protein>
<dbReference type="OrthoDB" id="46189at2759"/>
<dbReference type="STRING" id="503106.A0A218Z529"/>
<evidence type="ECO:0000256" key="4">
    <source>
        <dbReference type="ARBA" id="ARBA00022448"/>
    </source>
</evidence>
<organism evidence="9 10">
    <name type="scientific">Diplocarpon coronariae</name>
    <dbReference type="NCBI Taxonomy" id="2795749"/>
    <lineage>
        <taxon>Eukaryota</taxon>
        <taxon>Fungi</taxon>
        <taxon>Dikarya</taxon>
        <taxon>Ascomycota</taxon>
        <taxon>Pezizomycotina</taxon>
        <taxon>Leotiomycetes</taxon>
        <taxon>Helotiales</taxon>
        <taxon>Drepanopezizaceae</taxon>
        <taxon>Diplocarpon</taxon>
    </lineage>
</organism>
<dbReference type="AlphaFoldDB" id="A0A218Z529"/>
<evidence type="ECO:0000256" key="6">
    <source>
        <dbReference type="ARBA" id="ARBA00023034"/>
    </source>
</evidence>
<dbReference type="EMBL" id="MZNU01000219">
    <property type="protein sequence ID" value="OWP02633.1"/>
    <property type="molecule type" value="Genomic_DNA"/>
</dbReference>
<accession>A0A218Z529</accession>
<comment type="subcellular location">
    <subcellularLocation>
        <location evidence="1">Golgi apparatus membrane</location>
        <topology evidence="1">Peripheral membrane protein</topology>
    </subcellularLocation>
</comment>
<keyword evidence="5" id="KW-0653">Protein transport</keyword>
<sequence length="807" mass="89250">MAANKILDSASCTSTADAFKYPLPQVRQLHRSLTAELDEKNARLRTMVGGSYRQLLGTAETILQMREDIGHAEEKLGKVGKGCGRAVVGAKASGLAKLQEKKGGGKRGEDLAWAAKTKVLEMCGIAVGRLLRKGANADPGLTTGKGRNLVLAAKVLVLSRLLVKSVSDMVTTRSPEDQDVVEDLKRKLGSLRRNLLRAVDKTLEKVKGDSREDLIQALSAYSLATSSGAKDVIRHLLHIRGEAMALAFDDGEQNPDSPGVLRALEFYSRTLLDVQALLPRRISEALASLKTKPLLKDGSIRKLEGLRLDVCEKWFGDEILFFTPYIRHDDLEGSQPAEMLKGWAKKASEVMLQGLAKSLDQLAEFKTVVGLRTRILEIWIKEGGKVKGFDPFILLNSLRKVINDRMVALVESRVSKLHLVATEIEGTLSVWRPGITDKVDSLWDDTLLETEISKGATLFKQGVLARTHGRSDAVSRAFRGYQTWRHLIDDIIVILEQLKKQRWDDDLEDIEDDLSIESRNNLLSTEDPKMLQEHLDTSLEETYRLLHDKISALLGTYEESEQIGPMSMYLLRIIRDIRSELPKNTTLQGFGLPLVPPLHQRLVIEVSTAPLQAYSTTFTRERVAGRALWEGTPELPVQPSPGTFKLLHSLSLSMARMGGDLWSPAAVRLLKGKLSAGIGQGWSEALISRVEAKVNGATEGEETISGVETNHVEDSTNGDERNEPKEEAPTETVEVPKTDDVSIQSLFDVLLLQSAFERPDPGSEDGLITLGSTMEEKLELDAAARKRLRVSAKEYWKRTSLLFGLLA</sequence>
<dbReference type="GO" id="GO:0000139">
    <property type="term" value="C:Golgi membrane"/>
    <property type="evidence" value="ECO:0007669"/>
    <property type="project" value="UniProtKB-SubCell"/>
</dbReference>
<dbReference type="InterPro" id="IPR033370">
    <property type="entry name" value="COG1"/>
</dbReference>
<keyword evidence="6" id="KW-0333">Golgi apparatus</keyword>
<dbReference type="PANTHER" id="PTHR31658">
    <property type="entry name" value="CONSERVED OLIGOMERIC GOLGI COMPLEX SUBUNIT 1"/>
    <property type="match status" value="1"/>
</dbReference>
<dbReference type="GO" id="GO:0006891">
    <property type="term" value="P:intra-Golgi vesicle-mediated transport"/>
    <property type="evidence" value="ECO:0007669"/>
    <property type="project" value="InterPro"/>
</dbReference>
<evidence type="ECO:0000256" key="8">
    <source>
        <dbReference type="SAM" id="MobiDB-lite"/>
    </source>
</evidence>
<keyword evidence="7" id="KW-0472">Membrane</keyword>
<evidence type="ECO:0000313" key="10">
    <source>
        <dbReference type="Proteomes" id="UP000242519"/>
    </source>
</evidence>